<organism evidence="1">
    <name type="scientific">Actinocyclus sp.</name>
    <name type="common">in: diatoms</name>
    <dbReference type="NCBI Taxonomy" id="1923973"/>
    <lineage>
        <taxon>Eukaryota</taxon>
        <taxon>Sar</taxon>
        <taxon>Stramenopiles</taxon>
        <taxon>Ochrophyta</taxon>
        <taxon>Bacillariophyta</taxon>
        <taxon>Coscinodiscophyceae</taxon>
        <taxon>Coscinodiscophycidae</taxon>
        <taxon>Coscinodiscales</taxon>
        <taxon>Hemidiscaceae</taxon>
        <taxon>Actinocyclus</taxon>
    </lineage>
</organism>
<evidence type="ECO:0008006" key="2">
    <source>
        <dbReference type="Google" id="ProtNLM"/>
    </source>
</evidence>
<dbReference type="EMBL" id="OM827248">
    <property type="protein sequence ID" value="WAJ57519.1"/>
    <property type="molecule type" value="Genomic_DNA"/>
</dbReference>
<gene>
    <name evidence="1" type="primary">ycf88</name>
</gene>
<keyword evidence="1" id="KW-0934">Plastid</keyword>
<geneLocation type="chloroplast" evidence="1"/>
<reference evidence="1" key="1">
    <citation type="submission" date="2022-02" db="EMBL/GenBank/DDBJ databases">
        <authorList>
            <person name="Wang Y."/>
            <person name="Chen N."/>
        </authorList>
    </citation>
    <scope>NUCLEOTIDE SEQUENCE</scope>
</reference>
<keyword evidence="1" id="KW-0150">Chloroplast</keyword>
<protein>
    <recommendedName>
        <fullName evidence="2">Ribosomal protein L22</fullName>
    </recommendedName>
</protein>
<dbReference type="AlphaFoldDB" id="A0A9E9BR24"/>
<proteinExistence type="predicted"/>
<accession>A0A9E9BR24</accession>
<name>A0A9E9BR24_9STRA</name>
<sequence>MSKVLKKKNFSVVSQNSTIIGYIKVNAKYNYKITQNLKKVLKNLRKCSFYKSVEILSNLSNNIERTFILQIIYSAVTYAENNHYANLLKVWVDNIYIKKVEKSNKFLNEKSGKLENDYYIILNLGFEYKAFPVKKESIW</sequence>
<evidence type="ECO:0000313" key="1">
    <source>
        <dbReference type="EMBL" id="WAJ57519.1"/>
    </source>
</evidence>